<reference evidence="1 2" key="1">
    <citation type="submission" date="2017-09" db="EMBL/GenBank/DDBJ databases">
        <title>Depth-based differentiation of microbial function through sediment-hosted aquifers and enrichment of novel symbionts in the deep terrestrial subsurface.</title>
        <authorList>
            <person name="Probst A.J."/>
            <person name="Ladd B."/>
            <person name="Jarett J.K."/>
            <person name="Geller-Mcgrath D.E."/>
            <person name="Sieber C.M."/>
            <person name="Emerson J.B."/>
            <person name="Anantharaman K."/>
            <person name="Thomas B.C."/>
            <person name="Malmstrom R."/>
            <person name="Stieglmeier M."/>
            <person name="Klingl A."/>
            <person name="Woyke T."/>
            <person name="Ryan C.M."/>
            <person name="Banfield J.F."/>
        </authorList>
    </citation>
    <scope>NUCLEOTIDE SEQUENCE [LARGE SCALE GENOMIC DNA]</scope>
    <source>
        <strain evidence="1">CG10_big_fil_rev_8_21_14_0_10_50_16</strain>
    </source>
</reference>
<evidence type="ECO:0008006" key="3">
    <source>
        <dbReference type="Google" id="ProtNLM"/>
    </source>
</evidence>
<sequence length="453" mass="50666">MRNGSRKGGHVHYAHIVAADMGYGHERPARSLEYLAVKGEGVVVANNYPGIPKKDRAVWQKSRQFYETMSRLKSIPLIGDVLFETLVDKGQEVALFYPRRDLSHPTIQLRQMYTGIRAGLGRHLIEKLAKNPVPIITTFFYVAFMAEEFDYPGDIWCVTTDADISRAWAPWDPKKSRIHYIVGNGRCAERLKLYGVRDEFIHLTGFPLPPDLIGGIDAPVLKTDIIRRMCALDPKGIFRSFHAQVLDSHLGKGVCPMTQNGHVPTVMFAIGGAGAQEKLAKTILKSLAHVLARGEIKLILMAGARPGLGERLKKEAQRLHLGSLLNKTLVIKSYKRRATYFSAFHELLHSVDILWTKPSELSFYAGLGIPILIAPPVGSQENFNRKWIEQVGGGVFMEDPRYAGEWLMDWIASGAFARMAWNGYISAPTHGTYRIEAIVFGEDMPIHTLPLIV</sequence>
<proteinExistence type="predicted"/>
<accession>A0A2H0RN36</accession>
<organism evidence="1 2">
    <name type="scientific">Candidatus Uhrbacteria bacterium CG10_big_fil_rev_8_21_14_0_10_50_16</name>
    <dbReference type="NCBI Taxonomy" id="1975039"/>
    <lineage>
        <taxon>Bacteria</taxon>
        <taxon>Candidatus Uhriibacteriota</taxon>
    </lineage>
</organism>
<dbReference type="EMBL" id="PCYM01000001">
    <property type="protein sequence ID" value="PIR47856.1"/>
    <property type="molecule type" value="Genomic_DNA"/>
</dbReference>
<dbReference type="AlphaFoldDB" id="A0A2H0RN36"/>
<protein>
    <recommendedName>
        <fullName evidence="3">Glycosyl transferase family 28 C-terminal domain-containing protein</fullName>
    </recommendedName>
</protein>
<comment type="caution">
    <text evidence="1">The sequence shown here is derived from an EMBL/GenBank/DDBJ whole genome shotgun (WGS) entry which is preliminary data.</text>
</comment>
<gene>
    <name evidence="1" type="ORF">COV06_00435</name>
</gene>
<dbReference type="Proteomes" id="UP000230084">
    <property type="component" value="Unassembled WGS sequence"/>
</dbReference>
<evidence type="ECO:0000313" key="2">
    <source>
        <dbReference type="Proteomes" id="UP000230084"/>
    </source>
</evidence>
<evidence type="ECO:0000313" key="1">
    <source>
        <dbReference type="EMBL" id="PIR47856.1"/>
    </source>
</evidence>
<name>A0A2H0RN36_9BACT</name>